<gene>
    <name evidence="1" type="ORF">NDU88_006962</name>
</gene>
<comment type="caution">
    <text evidence="1">The sequence shown here is derived from an EMBL/GenBank/DDBJ whole genome shotgun (WGS) entry which is preliminary data.</text>
</comment>
<evidence type="ECO:0000313" key="2">
    <source>
        <dbReference type="Proteomes" id="UP001066276"/>
    </source>
</evidence>
<name>A0AAV7TYI2_PLEWA</name>
<proteinExistence type="predicted"/>
<dbReference type="Proteomes" id="UP001066276">
    <property type="component" value="Chromosome 3_2"/>
</dbReference>
<evidence type="ECO:0000313" key="1">
    <source>
        <dbReference type="EMBL" id="KAJ1181762.1"/>
    </source>
</evidence>
<sequence>MSVTTSPEMMYEQSINPFTLRAAANCSNEDGYLRSSCELHSQSAHRNYGRHTRIGFGVPVAPILDQQGASDRRNSPTARN</sequence>
<organism evidence="1 2">
    <name type="scientific">Pleurodeles waltl</name>
    <name type="common">Iberian ribbed newt</name>
    <dbReference type="NCBI Taxonomy" id="8319"/>
    <lineage>
        <taxon>Eukaryota</taxon>
        <taxon>Metazoa</taxon>
        <taxon>Chordata</taxon>
        <taxon>Craniata</taxon>
        <taxon>Vertebrata</taxon>
        <taxon>Euteleostomi</taxon>
        <taxon>Amphibia</taxon>
        <taxon>Batrachia</taxon>
        <taxon>Caudata</taxon>
        <taxon>Salamandroidea</taxon>
        <taxon>Salamandridae</taxon>
        <taxon>Pleurodelinae</taxon>
        <taxon>Pleurodeles</taxon>
    </lineage>
</organism>
<dbReference type="EMBL" id="JANPWB010000006">
    <property type="protein sequence ID" value="KAJ1181762.1"/>
    <property type="molecule type" value="Genomic_DNA"/>
</dbReference>
<dbReference type="AlphaFoldDB" id="A0AAV7TYI2"/>
<protein>
    <submittedName>
        <fullName evidence="1">Uncharacterized protein</fullName>
    </submittedName>
</protein>
<keyword evidence="2" id="KW-1185">Reference proteome</keyword>
<reference evidence="1" key="1">
    <citation type="journal article" date="2022" name="bioRxiv">
        <title>Sequencing and chromosome-scale assembly of the giantPleurodeles waltlgenome.</title>
        <authorList>
            <person name="Brown T."/>
            <person name="Elewa A."/>
            <person name="Iarovenko S."/>
            <person name="Subramanian E."/>
            <person name="Araus A.J."/>
            <person name="Petzold A."/>
            <person name="Susuki M."/>
            <person name="Suzuki K.-i.T."/>
            <person name="Hayashi T."/>
            <person name="Toyoda A."/>
            <person name="Oliveira C."/>
            <person name="Osipova E."/>
            <person name="Leigh N.D."/>
            <person name="Simon A."/>
            <person name="Yun M.H."/>
        </authorList>
    </citation>
    <scope>NUCLEOTIDE SEQUENCE</scope>
    <source>
        <strain evidence="1">20211129_DDA</strain>
        <tissue evidence="1">Liver</tissue>
    </source>
</reference>
<accession>A0AAV7TYI2</accession>